<evidence type="ECO:0000313" key="13">
    <source>
        <dbReference type="EMBL" id="GEN09680.1"/>
    </source>
</evidence>
<evidence type="ECO:0000256" key="11">
    <source>
        <dbReference type="SAM" id="Phobius"/>
    </source>
</evidence>
<keyword evidence="3" id="KW-0813">Transport</keyword>
<dbReference type="Proteomes" id="UP000321514">
    <property type="component" value="Unassembled WGS sequence"/>
</dbReference>
<evidence type="ECO:0000313" key="14">
    <source>
        <dbReference type="EMBL" id="SEU33635.1"/>
    </source>
</evidence>
<keyword evidence="8 11" id="KW-1133">Transmembrane helix</keyword>
<feature type="transmembrane region" description="Helical" evidence="11">
    <location>
        <begin position="12"/>
        <end position="35"/>
    </location>
</feature>
<keyword evidence="15" id="KW-1185">Reference proteome</keyword>
<evidence type="ECO:0000256" key="9">
    <source>
        <dbReference type="ARBA" id="ARBA00023136"/>
    </source>
</evidence>
<feature type="domain" description="TonB C-terminal" evidence="12">
    <location>
        <begin position="162"/>
        <end position="251"/>
    </location>
</feature>
<dbReference type="SUPFAM" id="SSF74653">
    <property type="entry name" value="TolA/TonB C-terminal domain"/>
    <property type="match status" value="1"/>
</dbReference>
<dbReference type="GO" id="GO:0031992">
    <property type="term" value="F:energy transducer activity"/>
    <property type="evidence" value="ECO:0007669"/>
    <property type="project" value="TreeGrafter"/>
</dbReference>
<dbReference type="Proteomes" id="UP000183760">
    <property type="component" value="Unassembled WGS sequence"/>
</dbReference>
<evidence type="ECO:0000256" key="7">
    <source>
        <dbReference type="ARBA" id="ARBA00022927"/>
    </source>
</evidence>
<dbReference type="PANTHER" id="PTHR33446:SF2">
    <property type="entry name" value="PROTEIN TONB"/>
    <property type="match status" value="1"/>
</dbReference>
<dbReference type="STRING" id="1334629.MFUL124B02_17425"/>
<evidence type="ECO:0000259" key="12">
    <source>
        <dbReference type="PROSITE" id="PS52015"/>
    </source>
</evidence>
<reference evidence="13 16" key="2">
    <citation type="submission" date="2019-07" db="EMBL/GenBank/DDBJ databases">
        <title>Whole genome shotgun sequence of Myxococcus fulvus NBRC 100333.</title>
        <authorList>
            <person name="Hosoyama A."/>
            <person name="Uohara A."/>
            <person name="Ohji S."/>
            <person name="Ichikawa N."/>
        </authorList>
    </citation>
    <scope>NUCLEOTIDE SEQUENCE [LARGE SCALE GENOMIC DNA]</scope>
    <source>
        <strain evidence="13 16">NBRC 100333</strain>
    </source>
</reference>
<evidence type="ECO:0000256" key="4">
    <source>
        <dbReference type="ARBA" id="ARBA00022475"/>
    </source>
</evidence>
<organism evidence="13 16">
    <name type="scientific">Myxococcus fulvus</name>
    <dbReference type="NCBI Taxonomy" id="33"/>
    <lineage>
        <taxon>Bacteria</taxon>
        <taxon>Pseudomonadati</taxon>
        <taxon>Myxococcota</taxon>
        <taxon>Myxococcia</taxon>
        <taxon>Myxococcales</taxon>
        <taxon>Cystobacterineae</taxon>
        <taxon>Myxococcaceae</taxon>
        <taxon>Myxococcus</taxon>
    </lineage>
</organism>
<dbReference type="NCBIfam" id="TIGR01352">
    <property type="entry name" value="tonB_Cterm"/>
    <property type="match status" value="1"/>
</dbReference>
<evidence type="ECO:0000256" key="5">
    <source>
        <dbReference type="ARBA" id="ARBA00022519"/>
    </source>
</evidence>
<evidence type="ECO:0000256" key="10">
    <source>
        <dbReference type="SAM" id="MobiDB-lite"/>
    </source>
</evidence>
<feature type="compositionally biased region" description="Low complexity" evidence="10">
    <location>
        <begin position="65"/>
        <end position="75"/>
    </location>
</feature>
<feature type="region of interest" description="Disordered" evidence="10">
    <location>
        <begin position="63"/>
        <end position="131"/>
    </location>
</feature>
<evidence type="ECO:0000256" key="6">
    <source>
        <dbReference type="ARBA" id="ARBA00022692"/>
    </source>
</evidence>
<dbReference type="GO" id="GO:0015031">
    <property type="term" value="P:protein transport"/>
    <property type="evidence" value="ECO:0007669"/>
    <property type="project" value="UniProtKB-KW"/>
</dbReference>
<comment type="caution">
    <text evidence="13">The sequence shown here is derived from an EMBL/GenBank/DDBJ whole genome shotgun (WGS) entry which is preliminary data.</text>
</comment>
<dbReference type="InterPro" id="IPR051045">
    <property type="entry name" value="TonB-dependent_transducer"/>
</dbReference>
<keyword evidence="9 11" id="KW-0472">Membrane</keyword>
<comment type="similarity">
    <text evidence="2">Belongs to the TonB family.</text>
</comment>
<gene>
    <name evidence="13" type="ORF">MFU01_47170</name>
    <name evidence="14" type="ORF">SAMN05443572_109332</name>
</gene>
<dbReference type="EMBL" id="BJXR01000034">
    <property type="protein sequence ID" value="GEN09680.1"/>
    <property type="molecule type" value="Genomic_DNA"/>
</dbReference>
<evidence type="ECO:0000313" key="15">
    <source>
        <dbReference type="Proteomes" id="UP000183760"/>
    </source>
</evidence>
<reference evidence="14 15" key="1">
    <citation type="submission" date="2016-10" db="EMBL/GenBank/DDBJ databases">
        <authorList>
            <person name="Varghese N."/>
            <person name="Submissions S."/>
        </authorList>
    </citation>
    <scope>NUCLEOTIDE SEQUENCE [LARGE SCALE GENOMIC DNA]</scope>
    <source>
        <strain evidence="14 15">DSM 16525</strain>
    </source>
</reference>
<dbReference type="RefSeq" id="WP_074957596.1">
    <property type="nucleotide sequence ID" value="NZ_BJXR01000034.1"/>
</dbReference>
<dbReference type="OrthoDB" id="5381802at2"/>
<evidence type="ECO:0000256" key="3">
    <source>
        <dbReference type="ARBA" id="ARBA00022448"/>
    </source>
</evidence>
<dbReference type="PROSITE" id="PS52015">
    <property type="entry name" value="TONB_CTD"/>
    <property type="match status" value="1"/>
</dbReference>
<dbReference type="InterPro" id="IPR037682">
    <property type="entry name" value="TonB_C"/>
</dbReference>
<dbReference type="Gene3D" id="3.30.1150.10">
    <property type="match status" value="1"/>
</dbReference>
<evidence type="ECO:0000313" key="16">
    <source>
        <dbReference type="Proteomes" id="UP000321514"/>
    </source>
</evidence>
<comment type="subcellular location">
    <subcellularLocation>
        <location evidence="1">Cell inner membrane</location>
        <topology evidence="1">Single-pass membrane protein</topology>
        <orientation evidence="1">Periplasmic side</orientation>
    </subcellularLocation>
</comment>
<dbReference type="PANTHER" id="PTHR33446">
    <property type="entry name" value="PROTEIN TONB-RELATED"/>
    <property type="match status" value="1"/>
</dbReference>
<dbReference type="GO" id="GO:0055085">
    <property type="term" value="P:transmembrane transport"/>
    <property type="evidence" value="ECO:0007669"/>
    <property type="project" value="InterPro"/>
</dbReference>
<dbReference type="EMBL" id="FOIB01000009">
    <property type="protein sequence ID" value="SEU33635.1"/>
    <property type="molecule type" value="Genomic_DNA"/>
</dbReference>
<evidence type="ECO:0000256" key="8">
    <source>
        <dbReference type="ARBA" id="ARBA00022989"/>
    </source>
</evidence>
<evidence type="ECO:0000256" key="1">
    <source>
        <dbReference type="ARBA" id="ARBA00004383"/>
    </source>
</evidence>
<keyword evidence="4" id="KW-1003">Cell membrane</keyword>
<protein>
    <submittedName>
        <fullName evidence="14">Protein TonB</fullName>
    </submittedName>
</protein>
<sequence>MFKSVIERQRAGRLGAGMGWSVAVHAALFGAVLVISARPAEVPPEPEPDLVIKLAARPQVAKGYTAPAQPKTQAAPPKPRKPKRDTFPTQISPVTMDPKPVDVEPEPVANTTDTGDTEPTGVPGGHPEGDPNSTVIGLPFVPGLPPGGNGEATGEDVIPFPSGMRAPVLLGGQPLDYTEQARVARVEGTVIAKCVITREGQVRDCRILKGLAHMDDHVTEALHTRRYSPVMFQGKAVSVSYVFTLRFKLPR</sequence>
<keyword evidence="6 11" id="KW-0812">Transmembrane</keyword>
<dbReference type="Pfam" id="PF03544">
    <property type="entry name" value="TonB_C"/>
    <property type="match status" value="1"/>
</dbReference>
<accession>A0A511T679</accession>
<name>A0A511T679_MYXFU</name>
<keyword evidence="5" id="KW-0997">Cell inner membrane</keyword>
<keyword evidence="7" id="KW-0653">Protein transport</keyword>
<dbReference type="AlphaFoldDB" id="A0A511T679"/>
<dbReference type="GO" id="GO:0098797">
    <property type="term" value="C:plasma membrane protein complex"/>
    <property type="evidence" value="ECO:0007669"/>
    <property type="project" value="TreeGrafter"/>
</dbReference>
<proteinExistence type="inferred from homology"/>
<dbReference type="InterPro" id="IPR006260">
    <property type="entry name" value="TonB/TolA_C"/>
</dbReference>
<evidence type="ECO:0000256" key="2">
    <source>
        <dbReference type="ARBA" id="ARBA00006555"/>
    </source>
</evidence>